<keyword evidence="2" id="KW-1185">Reference proteome</keyword>
<dbReference type="PhylomeDB" id="B8LYM8"/>
<proteinExistence type="predicted"/>
<dbReference type="OMA" id="WIEQDAP"/>
<dbReference type="RefSeq" id="XP_002340773.1">
    <property type="nucleotide sequence ID" value="XM_002340732.1"/>
</dbReference>
<protein>
    <submittedName>
        <fullName evidence="1">Uncharacterized protein</fullName>
    </submittedName>
</protein>
<dbReference type="GeneID" id="8102679"/>
<dbReference type="Proteomes" id="UP000001745">
    <property type="component" value="Unassembled WGS sequence"/>
</dbReference>
<sequence>MESGVSAALSLGAEAIKKLNGLLEDKQTAKAWYGDVYDLFTSNQWRFWNGRRINRVFVIKKEDWVPVIRKWLPHTNGECSWLHIYWAIHESRLKHNKFNKLRLYSGLLEIPYLESAMSSLSSIGSISSLPAANLDSWGLIVLALANGADVDYEDSGKGGFVASLEARNFIITIQRDNVATQMTGHLEPRDHPEPGCRVISEQKWTNLLWYGHTFEEDDPTMSWPRINEQGGPPEDLVDGKLDAALHNTVMDDARRKVLADKLRGCIRECHNAWEEVEKEIGLFDYGDAAEIDMIKENLRKKKVILCDDRKTDFALEQTPQDTCDYAHSQLDQAEKYKGKFRRGDLVKMHKEVYDTPQKYKYQITGHKHRLGIALQTDQTVKDM</sequence>
<gene>
    <name evidence="1" type="ORF">TSTA_068130</name>
</gene>
<dbReference type="VEuPathDB" id="FungiDB:TSTA_068130"/>
<accession>B8LYM8</accession>
<dbReference type="eggNOG" id="ENOG502RR7Y">
    <property type="taxonomic scope" value="Eukaryota"/>
</dbReference>
<evidence type="ECO:0000313" key="1">
    <source>
        <dbReference type="EMBL" id="EED23386.1"/>
    </source>
</evidence>
<evidence type="ECO:0000313" key="2">
    <source>
        <dbReference type="Proteomes" id="UP000001745"/>
    </source>
</evidence>
<dbReference type="OrthoDB" id="4502952at2759"/>
<dbReference type="EMBL" id="EQ962652">
    <property type="protein sequence ID" value="EED23386.1"/>
    <property type="molecule type" value="Genomic_DNA"/>
</dbReference>
<dbReference type="AlphaFoldDB" id="B8LYM8"/>
<name>B8LYM8_TALSN</name>
<organism evidence="1 2">
    <name type="scientific">Talaromyces stipitatus (strain ATCC 10500 / CBS 375.48 / QM 6759 / NRRL 1006)</name>
    <name type="common">Penicillium stipitatum</name>
    <dbReference type="NCBI Taxonomy" id="441959"/>
    <lineage>
        <taxon>Eukaryota</taxon>
        <taxon>Fungi</taxon>
        <taxon>Dikarya</taxon>
        <taxon>Ascomycota</taxon>
        <taxon>Pezizomycotina</taxon>
        <taxon>Eurotiomycetes</taxon>
        <taxon>Eurotiomycetidae</taxon>
        <taxon>Eurotiales</taxon>
        <taxon>Trichocomaceae</taxon>
        <taxon>Talaromyces</taxon>
        <taxon>Talaromyces sect. Talaromyces</taxon>
    </lineage>
</organism>
<dbReference type="HOGENOM" id="CLU_721943_0_0_1"/>
<reference evidence="2" key="1">
    <citation type="journal article" date="2015" name="Genome Announc.">
        <title>Genome sequence of the AIDS-associated pathogen Penicillium marneffei (ATCC18224) and its near taxonomic relative Talaromyces stipitatus (ATCC10500).</title>
        <authorList>
            <person name="Nierman W.C."/>
            <person name="Fedorova-Abrams N.D."/>
            <person name="Andrianopoulos A."/>
        </authorList>
    </citation>
    <scope>NUCLEOTIDE SEQUENCE [LARGE SCALE GENOMIC DNA]</scope>
    <source>
        <strain evidence="2">ATCC 10500 / CBS 375.48 / QM 6759 / NRRL 1006</strain>
    </source>
</reference>
<dbReference type="InParanoid" id="B8LYM8"/>